<dbReference type="PANTHER" id="PTHR14097:SF7">
    <property type="entry name" value="OXIDOREDUCTASE HTATIP2"/>
    <property type="match status" value="1"/>
</dbReference>
<organism evidence="1 2">
    <name type="scientific">Dickeya zeae</name>
    <dbReference type="NCBI Taxonomy" id="204042"/>
    <lineage>
        <taxon>Bacteria</taxon>
        <taxon>Pseudomonadati</taxon>
        <taxon>Pseudomonadota</taxon>
        <taxon>Gammaproteobacteria</taxon>
        <taxon>Enterobacterales</taxon>
        <taxon>Pectobacteriaceae</taxon>
        <taxon>Dickeya</taxon>
    </lineage>
</organism>
<proteinExistence type="predicted"/>
<evidence type="ECO:0000313" key="1">
    <source>
        <dbReference type="EMBL" id="QIZ50901.1"/>
    </source>
</evidence>
<dbReference type="InterPro" id="IPR036291">
    <property type="entry name" value="NAD(P)-bd_dom_sf"/>
</dbReference>
<evidence type="ECO:0000313" key="2">
    <source>
        <dbReference type="Proteomes" id="UP000500801"/>
    </source>
</evidence>
<dbReference type="Gene3D" id="3.40.50.720">
    <property type="entry name" value="NAD(P)-binding Rossmann-like Domain"/>
    <property type="match status" value="1"/>
</dbReference>
<sequence>MINPEKNRVVLLAGATGLIGGQLLQLLLNDPDVSCIHALSRKPLKISHPKLQEHLVDFTSLPPLPHADEAYLALGTTIKVAGSKEAFRAVDFDANLAVAQAAILAGVSRIGLVSAGAANAASSMFYTRVKGELEEALRALPLTTLVIARPSLLLDYRFGLGQPVRLGEIISIPIARLLSPILPGAYKPVRALAVARTLTQKVPVTKGVVVLSSDQLTKLGTRSE</sequence>
<dbReference type="RefSeq" id="WP_168362276.1">
    <property type="nucleotide sequence ID" value="NZ_CP033622.1"/>
</dbReference>
<dbReference type="Proteomes" id="UP000500801">
    <property type="component" value="Chromosome"/>
</dbReference>
<dbReference type="EMBL" id="CP033622">
    <property type="protein sequence ID" value="QIZ50901.1"/>
    <property type="molecule type" value="Genomic_DNA"/>
</dbReference>
<dbReference type="AlphaFoldDB" id="A0AAE7CYG3"/>
<dbReference type="SUPFAM" id="SSF51735">
    <property type="entry name" value="NAD(P)-binding Rossmann-fold domains"/>
    <property type="match status" value="1"/>
</dbReference>
<dbReference type="PANTHER" id="PTHR14097">
    <property type="entry name" value="OXIDOREDUCTASE HTATIP2"/>
    <property type="match status" value="1"/>
</dbReference>
<reference evidence="1 2" key="1">
    <citation type="submission" date="2018-11" db="EMBL/GenBank/DDBJ databases">
        <title>Complete genome sequence of Dickeya zeae strain CE1 infecting Canna edulis Ker-Gawl. in China.</title>
        <authorList>
            <person name="Zhang J."/>
            <person name="Lin B."/>
            <person name="Shen H."/>
            <person name="Jiang S."/>
            <person name="Pu X."/>
            <person name="Sun D."/>
        </authorList>
    </citation>
    <scope>NUCLEOTIDE SEQUENCE [LARGE SCALE GENOMIC DNA]</scope>
    <source>
        <strain evidence="1 2">CE1</strain>
    </source>
</reference>
<accession>A0AAE7CYG3</accession>
<protein>
    <submittedName>
        <fullName evidence="1">Nucleoside-diphosphate sugar epimerase</fullName>
    </submittedName>
</protein>
<gene>
    <name evidence="1" type="ORF">DWG24_09030</name>
</gene>
<name>A0AAE7CYG3_9GAMM</name>